<evidence type="ECO:0000313" key="4">
    <source>
        <dbReference type="Proteomes" id="UP001527882"/>
    </source>
</evidence>
<dbReference type="Gene3D" id="3.30.565.40">
    <property type="entry name" value="Fervidobacterium nodosum Rt17-B1 like"/>
    <property type="match status" value="1"/>
</dbReference>
<organism evidence="3 4">
    <name type="scientific">Paenibacillus gyeongsangnamensis</name>
    <dbReference type="NCBI Taxonomy" id="3388067"/>
    <lineage>
        <taxon>Bacteria</taxon>
        <taxon>Bacillati</taxon>
        <taxon>Bacillota</taxon>
        <taxon>Bacilli</taxon>
        <taxon>Bacillales</taxon>
        <taxon>Paenibacillaceae</taxon>
        <taxon>Paenibacillus</taxon>
    </lineage>
</organism>
<protein>
    <submittedName>
        <fullName evidence="3">DUF3298 domain-containing protein</fullName>
    </submittedName>
</protein>
<reference evidence="3 4" key="1">
    <citation type="submission" date="2022-12" db="EMBL/GenBank/DDBJ databases">
        <title>Draft genome sequence of Paenibacillus sp. dW9.</title>
        <authorList>
            <person name="Choi E.-W."/>
            <person name="Kim D.-U."/>
        </authorList>
    </citation>
    <scope>NUCLEOTIDE SEQUENCE [LARGE SCALE GENOMIC DNA]</scope>
    <source>
        <strain evidence="4">dW9</strain>
    </source>
</reference>
<evidence type="ECO:0000259" key="1">
    <source>
        <dbReference type="Pfam" id="PF11738"/>
    </source>
</evidence>
<comment type="caution">
    <text evidence="3">The sequence shown here is derived from an EMBL/GenBank/DDBJ whole genome shotgun (WGS) entry which is preliminary data.</text>
</comment>
<feature type="domain" description="DUF3298" evidence="1">
    <location>
        <begin position="119"/>
        <end position="190"/>
    </location>
</feature>
<dbReference type="Gene3D" id="3.90.640.20">
    <property type="entry name" value="Heat-shock cognate protein, ATPase"/>
    <property type="match status" value="1"/>
</dbReference>
<dbReference type="Pfam" id="PF11738">
    <property type="entry name" value="DUF3298"/>
    <property type="match status" value="1"/>
</dbReference>
<proteinExistence type="predicted"/>
<dbReference type="Pfam" id="PF13739">
    <property type="entry name" value="PdaC"/>
    <property type="match status" value="1"/>
</dbReference>
<sequence length="207" mass="23655">MEQEARSVRLFKEKIITLRLVKPRLDVKYPKVTGLKNSFVQQMINGAILDAVYGLIRTQGYVQDPTKTVTGDYKVELHEKELLSLLYSNYGYAQGAAHGMTYQSSQTFDLLTGQLYTLADLFKPGSNYVGRLSAIIAKEMKARDIPLLTPFKEIRPNQDFYLTPKSIVIYFQLYEYAPYVYGFLTFEIPFAEVQELIDPNGPIGRLM</sequence>
<dbReference type="InterPro" id="IPR037126">
    <property type="entry name" value="PdaC/RsiV-like_sf"/>
</dbReference>
<feature type="domain" description="Deacetylase PdaC" evidence="2">
    <location>
        <begin position="25"/>
        <end position="101"/>
    </location>
</feature>
<accession>A0ABT4QFR3</accession>
<name>A0ABT4QFR3_9BACL</name>
<evidence type="ECO:0000313" key="3">
    <source>
        <dbReference type="EMBL" id="MCZ8515530.1"/>
    </source>
</evidence>
<evidence type="ECO:0000259" key="2">
    <source>
        <dbReference type="Pfam" id="PF13739"/>
    </source>
</evidence>
<dbReference type="EMBL" id="JAQAGZ010000018">
    <property type="protein sequence ID" value="MCZ8515530.1"/>
    <property type="molecule type" value="Genomic_DNA"/>
</dbReference>
<dbReference type="Proteomes" id="UP001527882">
    <property type="component" value="Unassembled WGS sequence"/>
</dbReference>
<dbReference type="InterPro" id="IPR025303">
    <property type="entry name" value="PdaC"/>
</dbReference>
<gene>
    <name evidence="3" type="ORF">O9H85_24610</name>
</gene>
<dbReference type="InterPro" id="IPR021729">
    <property type="entry name" value="DUF3298"/>
</dbReference>
<dbReference type="RefSeq" id="WP_269884061.1">
    <property type="nucleotide sequence ID" value="NZ_JAQAGZ010000018.1"/>
</dbReference>
<keyword evidence="4" id="KW-1185">Reference proteome</keyword>